<evidence type="ECO:0000313" key="6">
    <source>
        <dbReference type="Proteomes" id="UP000250443"/>
    </source>
</evidence>
<dbReference type="Proteomes" id="UP000250443">
    <property type="component" value="Unassembled WGS sequence"/>
</dbReference>
<dbReference type="AlphaFoldDB" id="A0A2X2CGE3"/>
<dbReference type="CDD" id="cd04301">
    <property type="entry name" value="NAT_SF"/>
    <property type="match status" value="1"/>
</dbReference>
<evidence type="ECO:0000259" key="3">
    <source>
        <dbReference type="PROSITE" id="PS51186"/>
    </source>
</evidence>
<dbReference type="InterPro" id="IPR050832">
    <property type="entry name" value="Bact_Acetyltransf"/>
</dbReference>
<evidence type="ECO:0000256" key="2">
    <source>
        <dbReference type="ARBA" id="ARBA00023315"/>
    </source>
</evidence>
<dbReference type="InterPro" id="IPR000182">
    <property type="entry name" value="GNAT_dom"/>
</dbReference>
<dbReference type="Pfam" id="PF00583">
    <property type="entry name" value="Acetyltransf_1"/>
    <property type="match status" value="1"/>
</dbReference>
<sequence length="168" mass="18939">MPVRAATSEDASAIAMIHIESWRAAYQGIMPQAVLDNLQYGSRYAHWKSRLEAENAPIWVAERSGSVAGWMACGPDRDWPEEASRREIHAIYIAPRHYRTGLGTALLRHYFSSLELPAVSCVSLWVLQDNLAAMAFYRQHGFDHTEARKTLSRGGVDLTEVKLTKRLI</sequence>
<dbReference type="PROSITE" id="PS51186">
    <property type="entry name" value="GNAT"/>
    <property type="match status" value="1"/>
</dbReference>
<protein>
    <submittedName>
        <fullName evidence="4">GNAT family N-acetyltransferase</fullName>
    </submittedName>
    <submittedName>
        <fullName evidence="5">GNAT family acetyltransferase</fullName>
        <ecNumber evidence="5">2.3.1.183</ecNumber>
    </submittedName>
</protein>
<dbReference type="RefSeq" id="WP_010794691.1">
    <property type="nucleotide sequence ID" value="NZ_CP069262.1"/>
</dbReference>
<gene>
    <name evidence="5" type="primary">bar_1</name>
    <name evidence="4" type="ORF">IRZ65_16935</name>
    <name evidence="5" type="ORF">NCTC11842_02480</name>
</gene>
<keyword evidence="7" id="KW-1185">Reference proteome</keyword>
<feature type="domain" description="N-acetyltransferase" evidence="3">
    <location>
        <begin position="1"/>
        <end position="168"/>
    </location>
</feature>
<dbReference type="SUPFAM" id="SSF55729">
    <property type="entry name" value="Acyl-CoA N-acyltransferases (Nat)"/>
    <property type="match status" value="1"/>
</dbReference>
<dbReference type="PANTHER" id="PTHR43877">
    <property type="entry name" value="AMINOALKYLPHOSPHONATE N-ACETYLTRANSFERASE-RELATED-RELATED"/>
    <property type="match status" value="1"/>
</dbReference>
<name>A0A2X2CGE3_PSELU</name>
<dbReference type="EMBL" id="JADMCD010000009">
    <property type="protein sequence ID" value="MBF8642365.1"/>
    <property type="molecule type" value="Genomic_DNA"/>
</dbReference>
<reference evidence="5 6" key="1">
    <citation type="submission" date="2018-06" db="EMBL/GenBank/DDBJ databases">
        <authorList>
            <consortium name="Pathogen Informatics"/>
            <person name="Doyle S."/>
        </authorList>
    </citation>
    <scope>NUCLEOTIDE SEQUENCE [LARGE SCALE GENOMIC DNA]</scope>
    <source>
        <strain evidence="5 6">NCTC11842</strain>
    </source>
</reference>
<organism evidence="5 6">
    <name type="scientific">Pseudomonas luteola</name>
    <dbReference type="NCBI Taxonomy" id="47886"/>
    <lineage>
        <taxon>Bacteria</taxon>
        <taxon>Pseudomonadati</taxon>
        <taxon>Pseudomonadota</taxon>
        <taxon>Gammaproteobacteria</taxon>
        <taxon>Pseudomonadales</taxon>
        <taxon>Pseudomonadaceae</taxon>
        <taxon>Pseudomonas</taxon>
    </lineage>
</organism>
<evidence type="ECO:0000313" key="4">
    <source>
        <dbReference type="EMBL" id="MBF8642365.1"/>
    </source>
</evidence>
<dbReference type="InterPro" id="IPR016181">
    <property type="entry name" value="Acyl_CoA_acyltransferase"/>
</dbReference>
<accession>A0A2X2CGE3</accession>
<evidence type="ECO:0000256" key="1">
    <source>
        <dbReference type="ARBA" id="ARBA00022679"/>
    </source>
</evidence>
<reference evidence="4 7" key="2">
    <citation type="submission" date="2020-10" db="EMBL/GenBank/DDBJ databases">
        <title>Genome sequences of Pseudomonas isolates.</title>
        <authorList>
            <person name="Wessels L."/>
            <person name="Reich F."/>
            <person name="Hammerl J."/>
        </authorList>
    </citation>
    <scope>NUCLEOTIDE SEQUENCE [LARGE SCALE GENOMIC DNA]</scope>
    <source>
        <strain evidence="4 7">20-MO00624-0</strain>
    </source>
</reference>
<dbReference type="GO" id="GO:0102971">
    <property type="term" value="F:phosphinothricin N-acetyltransferase activity"/>
    <property type="evidence" value="ECO:0007669"/>
    <property type="project" value="UniProtKB-EC"/>
</dbReference>
<dbReference type="EC" id="2.3.1.183" evidence="5"/>
<dbReference type="EMBL" id="UAUF01000012">
    <property type="protein sequence ID" value="SPZ07742.1"/>
    <property type="molecule type" value="Genomic_DNA"/>
</dbReference>
<keyword evidence="1 5" id="KW-0808">Transferase</keyword>
<dbReference type="Proteomes" id="UP000626180">
    <property type="component" value="Unassembled WGS sequence"/>
</dbReference>
<proteinExistence type="predicted"/>
<evidence type="ECO:0000313" key="5">
    <source>
        <dbReference type="EMBL" id="SPZ07742.1"/>
    </source>
</evidence>
<dbReference type="Gene3D" id="3.40.630.30">
    <property type="match status" value="1"/>
</dbReference>
<keyword evidence="2 5" id="KW-0012">Acyltransferase</keyword>
<evidence type="ECO:0000313" key="7">
    <source>
        <dbReference type="Proteomes" id="UP000626180"/>
    </source>
</evidence>